<dbReference type="InterPro" id="IPR039753">
    <property type="entry name" value="RG7MT1"/>
</dbReference>
<evidence type="ECO:0000256" key="9">
    <source>
        <dbReference type="ARBA" id="ARBA00023242"/>
    </source>
</evidence>
<keyword evidence="20" id="KW-1185">Reference proteome</keyword>
<dbReference type="PANTHER" id="PTHR12189:SF2">
    <property type="entry name" value="MRNA CAP GUANINE-N7 METHYLTRANSFERASE"/>
    <property type="match status" value="1"/>
</dbReference>
<protein>
    <recommendedName>
        <fullName evidence="13 14">mRNA cap guanine-N(7) methyltransferase</fullName>
        <ecNumber evidence="2 14">2.1.1.56</ecNumber>
    </recommendedName>
    <alternativeName>
        <fullName evidence="10 14">mRNA (guanine-N(7))-methyltransferase</fullName>
    </alternativeName>
    <alternativeName>
        <fullName evidence="11 14">mRNA cap methyltransferase</fullName>
    </alternativeName>
</protein>
<evidence type="ECO:0000256" key="4">
    <source>
        <dbReference type="ARBA" id="ARBA00022664"/>
    </source>
</evidence>
<feature type="site" description="mRNA cap binding" evidence="16">
    <location>
        <position position="119"/>
    </location>
</feature>
<accession>A0AAD5KZS0</accession>
<dbReference type="PROSITE" id="PS51562">
    <property type="entry name" value="RNA_CAP0_MT"/>
    <property type="match status" value="1"/>
</dbReference>
<evidence type="ECO:0000256" key="3">
    <source>
        <dbReference type="ARBA" id="ARBA00022603"/>
    </source>
</evidence>
<feature type="site" description="mRNA cap binding" evidence="16">
    <location>
        <position position="193"/>
    </location>
</feature>
<dbReference type="PANTHER" id="PTHR12189">
    <property type="entry name" value="MRNA GUANINE-7- METHYLTRANSFERASE"/>
    <property type="match status" value="1"/>
</dbReference>
<dbReference type="PIRSF" id="PIRSF028762">
    <property type="entry name" value="ABD1"/>
    <property type="match status" value="1"/>
</dbReference>
<feature type="compositionally biased region" description="Basic and acidic residues" evidence="17">
    <location>
        <begin position="25"/>
        <end position="59"/>
    </location>
</feature>
<comment type="subcellular location">
    <subcellularLocation>
        <location evidence="1 14">Nucleus</location>
    </subcellularLocation>
</comment>
<evidence type="ECO:0000256" key="13">
    <source>
        <dbReference type="ARBA" id="ARBA00049739"/>
    </source>
</evidence>
<keyword evidence="6 14" id="KW-0949">S-adenosyl-L-methionine</keyword>
<dbReference type="SUPFAM" id="SSF53335">
    <property type="entry name" value="S-adenosyl-L-methionine-dependent methyltransferases"/>
    <property type="match status" value="1"/>
</dbReference>
<feature type="binding site" evidence="16">
    <location>
        <begin position="94"/>
        <end position="95"/>
    </location>
    <ligand>
        <name>mRNA</name>
        <dbReference type="ChEBI" id="CHEBI:33699"/>
    </ligand>
</feature>
<evidence type="ECO:0000256" key="10">
    <source>
        <dbReference type="ARBA" id="ARBA00032772"/>
    </source>
</evidence>
<evidence type="ECO:0000256" key="1">
    <source>
        <dbReference type="ARBA" id="ARBA00004123"/>
    </source>
</evidence>
<feature type="binding site" evidence="15">
    <location>
        <position position="138"/>
    </location>
    <ligand>
        <name>S-adenosyl-L-methionine</name>
        <dbReference type="ChEBI" id="CHEBI:59789"/>
    </ligand>
</feature>
<evidence type="ECO:0000313" key="20">
    <source>
        <dbReference type="Proteomes" id="UP001209540"/>
    </source>
</evidence>
<feature type="binding site" evidence="15">
    <location>
        <position position="194"/>
    </location>
    <ligand>
        <name>S-adenosyl-L-methionine</name>
        <dbReference type="ChEBI" id="CHEBI:59789"/>
    </ligand>
</feature>
<comment type="similarity">
    <text evidence="14">Belongs to the class I-like SAM-binding methyltransferase superfamily. mRNA cap 0 methyltransferase family.</text>
</comment>
<evidence type="ECO:0000256" key="7">
    <source>
        <dbReference type="ARBA" id="ARBA00022884"/>
    </source>
</evidence>
<dbReference type="InterPro" id="IPR029063">
    <property type="entry name" value="SAM-dependent_MTases_sf"/>
</dbReference>
<dbReference type="AlphaFoldDB" id="A0AAD5KZS0"/>
<keyword evidence="8 14" id="KW-0506">mRNA capping</keyword>
<evidence type="ECO:0000256" key="5">
    <source>
        <dbReference type="ARBA" id="ARBA00022679"/>
    </source>
</evidence>
<comment type="catalytic activity">
    <reaction evidence="12">
        <text>a 5'-end (5'-triphosphoguanosine)-ribonucleoside in mRNA + S-adenosyl-L-methionine = a 5'-end (N(7)-methyl 5'-triphosphoguanosine)-ribonucleoside in mRNA + S-adenosyl-L-homocysteine</text>
        <dbReference type="Rhea" id="RHEA:67008"/>
        <dbReference type="Rhea" id="RHEA-COMP:17166"/>
        <dbReference type="Rhea" id="RHEA-COMP:17167"/>
        <dbReference type="ChEBI" id="CHEBI:57856"/>
        <dbReference type="ChEBI" id="CHEBI:59789"/>
        <dbReference type="ChEBI" id="CHEBI:156461"/>
        <dbReference type="ChEBI" id="CHEBI:167617"/>
        <dbReference type="EC" id="2.1.1.56"/>
    </reaction>
</comment>
<comment type="caution">
    <text evidence="19">The sequence shown here is derived from an EMBL/GenBank/DDBJ whole genome shotgun (WGS) entry which is preliminary data.</text>
</comment>
<evidence type="ECO:0000256" key="2">
    <source>
        <dbReference type="ARBA" id="ARBA00011926"/>
    </source>
</evidence>
<gene>
    <name evidence="19" type="ORF">BDA99DRAFT_492633</name>
</gene>
<dbReference type="Proteomes" id="UP001209540">
    <property type="component" value="Unassembled WGS sequence"/>
</dbReference>
<evidence type="ECO:0000256" key="12">
    <source>
        <dbReference type="ARBA" id="ARBA00044712"/>
    </source>
</evidence>
<dbReference type="EC" id="2.1.1.56" evidence="2 14"/>
<feature type="domain" description="MRNA cap 0 methyltransferase" evidence="18">
    <location>
        <begin position="85"/>
        <end position="358"/>
    </location>
</feature>
<reference evidence="19" key="2">
    <citation type="submission" date="2023-02" db="EMBL/GenBank/DDBJ databases">
        <authorList>
            <consortium name="DOE Joint Genome Institute"/>
            <person name="Mondo S.J."/>
            <person name="Chang Y."/>
            <person name="Wang Y."/>
            <person name="Ahrendt S."/>
            <person name="Andreopoulos W."/>
            <person name="Barry K."/>
            <person name="Beard J."/>
            <person name="Benny G.L."/>
            <person name="Blankenship S."/>
            <person name="Bonito G."/>
            <person name="Cuomo C."/>
            <person name="Desiro A."/>
            <person name="Gervers K.A."/>
            <person name="Hundley H."/>
            <person name="Kuo A."/>
            <person name="LaButti K."/>
            <person name="Lang B.F."/>
            <person name="Lipzen A."/>
            <person name="O'Donnell K."/>
            <person name="Pangilinan J."/>
            <person name="Reynolds N."/>
            <person name="Sandor L."/>
            <person name="Smith M.W."/>
            <person name="Tsang A."/>
            <person name="Grigoriev I.V."/>
            <person name="Stajich J.E."/>
            <person name="Spatafora J.W."/>
        </authorList>
    </citation>
    <scope>NUCLEOTIDE SEQUENCE</scope>
    <source>
        <strain evidence="19">RSA 2281</strain>
    </source>
</reference>
<name>A0AAD5KZS0_9FUNG</name>
<dbReference type="GO" id="GO:0004482">
    <property type="term" value="F:mRNA 5'-cap (guanine-N7-)-methyltransferase activity"/>
    <property type="evidence" value="ECO:0007669"/>
    <property type="project" value="UniProtKB-EC"/>
</dbReference>
<evidence type="ECO:0000256" key="6">
    <source>
        <dbReference type="ARBA" id="ARBA00022691"/>
    </source>
</evidence>
<evidence type="ECO:0000256" key="14">
    <source>
        <dbReference type="PIRNR" id="PIRNR028762"/>
    </source>
</evidence>
<evidence type="ECO:0000256" key="8">
    <source>
        <dbReference type="ARBA" id="ARBA00023042"/>
    </source>
</evidence>
<dbReference type="GO" id="GO:0003723">
    <property type="term" value="F:RNA binding"/>
    <property type="evidence" value="ECO:0007669"/>
    <property type="project" value="UniProtKB-KW"/>
</dbReference>
<feature type="binding site" evidence="15">
    <location>
        <position position="116"/>
    </location>
    <ligand>
        <name>S-adenosyl-L-methionine</name>
        <dbReference type="ChEBI" id="CHEBI:59789"/>
    </ligand>
</feature>
<dbReference type="GO" id="GO:0005634">
    <property type="term" value="C:nucleus"/>
    <property type="evidence" value="ECO:0007669"/>
    <property type="project" value="UniProtKB-SubCell"/>
</dbReference>
<evidence type="ECO:0000313" key="19">
    <source>
        <dbReference type="EMBL" id="KAI9278612.1"/>
    </source>
</evidence>
<dbReference type="CDD" id="cd02440">
    <property type="entry name" value="AdoMet_MTases"/>
    <property type="match status" value="1"/>
</dbReference>
<keyword evidence="9 14" id="KW-0539">Nucleus</keyword>
<keyword evidence="3 14" id="KW-0489">Methyltransferase</keyword>
<keyword evidence="4 14" id="KW-0507">mRNA processing</keyword>
<dbReference type="Gene3D" id="3.40.50.150">
    <property type="entry name" value="Vaccinia Virus protein VP39"/>
    <property type="match status" value="1"/>
</dbReference>
<keyword evidence="5 14" id="KW-0808">Transferase</keyword>
<sequence>MERKRPYREVEQEEDNQVPTLQYNNDHRYNNNNKRSDSSSSSRHYDSNKVSRKHYTDTDAAKSAHLVAKHYNDRPEVGVEKRKESKIIRLRSFNNWIKSILIQRHVRQRNTVFDMGCGKGGDLIKFAKARIRHLVAADVAHVSLDQMKERYRTLRNKSFSAEFYAMDCYKELIAPKLHRNIEFDAVSMQFCLHYAFETEEKARTMLENVSTRLRPGGRFIGTMPDANWIVKRVREQPPGVYKFGNSIYHIDFEDTIQDEEKSKGFSKFGCKYMFHLEDAVDCPEYLVHWPTFERLAKSYGLKLIFKQNFHELYNDASKEKDFGWLLQRIGVVGGHNPEMSEEEWEAARVYLAFTFEKM</sequence>
<keyword evidence="7 14" id="KW-0694">RNA-binding</keyword>
<feature type="site" description="mRNA cap binding" evidence="16">
    <location>
        <position position="350"/>
    </location>
</feature>
<dbReference type="InterPro" id="IPR016899">
    <property type="entry name" value="mRNA_G-N7_MeTrfase_euk"/>
</dbReference>
<feature type="binding site" evidence="15">
    <location>
        <position position="167"/>
    </location>
    <ligand>
        <name>S-adenosyl-L-methionine</name>
        <dbReference type="ChEBI" id="CHEBI:59789"/>
    </ligand>
</feature>
<feature type="binding site" evidence="15">
    <location>
        <position position="189"/>
    </location>
    <ligand>
        <name>S-adenosyl-L-methionine</name>
        <dbReference type="ChEBI" id="CHEBI:59789"/>
    </ligand>
</feature>
<reference evidence="19" key="1">
    <citation type="journal article" date="2022" name="IScience">
        <title>Evolution of zygomycete secretomes and the origins of terrestrial fungal ecologies.</title>
        <authorList>
            <person name="Chang Y."/>
            <person name="Wang Y."/>
            <person name="Mondo S."/>
            <person name="Ahrendt S."/>
            <person name="Andreopoulos W."/>
            <person name="Barry K."/>
            <person name="Beard J."/>
            <person name="Benny G.L."/>
            <person name="Blankenship S."/>
            <person name="Bonito G."/>
            <person name="Cuomo C."/>
            <person name="Desiro A."/>
            <person name="Gervers K.A."/>
            <person name="Hundley H."/>
            <person name="Kuo A."/>
            <person name="LaButti K."/>
            <person name="Lang B.F."/>
            <person name="Lipzen A."/>
            <person name="O'Donnell K."/>
            <person name="Pangilinan J."/>
            <person name="Reynolds N."/>
            <person name="Sandor L."/>
            <person name="Smith M.E."/>
            <person name="Tsang A."/>
            <person name="Grigoriev I.V."/>
            <person name="Stajich J.E."/>
            <person name="Spatafora J.W."/>
        </authorList>
    </citation>
    <scope>NUCLEOTIDE SEQUENCE</scope>
    <source>
        <strain evidence="19">RSA 2281</strain>
    </source>
</reference>
<evidence type="ECO:0000256" key="15">
    <source>
        <dbReference type="PIRSR" id="PIRSR028762-1"/>
    </source>
</evidence>
<evidence type="ECO:0000259" key="18">
    <source>
        <dbReference type="PROSITE" id="PS51562"/>
    </source>
</evidence>
<evidence type="ECO:0000256" key="11">
    <source>
        <dbReference type="ARBA" id="ARBA00033387"/>
    </source>
</evidence>
<organism evidence="19 20">
    <name type="scientific">Phascolomyces articulosus</name>
    <dbReference type="NCBI Taxonomy" id="60185"/>
    <lineage>
        <taxon>Eukaryota</taxon>
        <taxon>Fungi</taxon>
        <taxon>Fungi incertae sedis</taxon>
        <taxon>Mucoromycota</taxon>
        <taxon>Mucoromycotina</taxon>
        <taxon>Mucoromycetes</taxon>
        <taxon>Mucorales</taxon>
        <taxon>Lichtheimiaceae</taxon>
        <taxon>Phascolomyces</taxon>
    </lineage>
</organism>
<feature type="region of interest" description="Disordered" evidence="17">
    <location>
        <begin position="1"/>
        <end position="59"/>
    </location>
</feature>
<proteinExistence type="inferred from homology"/>
<feature type="site" description="mRNA cap binding" evidence="16">
    <location>
        <position position="125"/>
    </location>
</feature>
<evidence type="ECO:0000256" key="16">
    <source>
        <dbReference type="PIRSR" id="PIRSR028762-2"/>
    </source>
</evidence>
<feature type="compositionally biased region" description="Basic and acidic residues" evidence="17">
    <location>
        <begin position="1"/>
        <end position="10"/>
    </location>
</feature>
<dbReference type="InterPro" id="IPR004971">
    <property type="entry name" value="mRNA_G-N7_MeTrfase_dom"/>
</dbReference>
<feature type="binding site" evidence="15">
    <location>
        <position position="98"/>
    </location>
    <ligand>
        <name>S-adenosyl-L-methionine</name>
        <dbReference type="ChEBI" id="CHEBI:59789"/>
    </ligand>
</feature>
<evidence type="ECO:0000256" key="17">
    <source>
        <dbReference type="SAM" id="MobiDB-lite"/>
    </source>
</evidence>
<feature type="site" description="mRNA cap binding" evidence="16">
    <location>
        <position position="150"/>
    </location>
</feature>
<feature type="site" description="mRNA cap binding" evidence="16">
    <location>
        <position position="284"/>
    </location>
</feature>
<dbReference type="Pfam" id="PF03291">
    <property type="entry name" value="mRNA_G-N7_MeTrfase"/>
    <property type="match status" value="1"/>
</dbReference>
<dbReference type="EMBL" id="JAIXMP010000001">
    <property type="protein sequence ID" value="KAI9278612.1"/>
    <property type="molecule type" value="Genomic_DNA"/>
</dbReference>